<evidence type="ECO:0000313" key="5">
    <source>
        <dbReference type="Proteomes" id="UP000722050"/>
    </source>
</evidence>
<dbReference type="PANTHER" id="PTHR46558">
    <property type="entry name" value="TRACRIPTIONAL REGULATORY PROTEIN-RELATED-RELATED"/>
    <property type="match status" value="1"/>
</dbReference>
<accession>A0A930ECZ2</accession>
<evidence type="ECO:0000313" key="4">
    <source>
        <dbReference type="EMBL" id="MBF1351663.1"/>
    </source>
</evidence>
<dbReference type="InterPro" id="IPR001387">
    <property type="entry name" value="Cro/C1-type_HTH"/>
</dbReference>
<dbReference type="SUPFAM" id="SSF47413">
    <property type="entry name" value="lambda repressor-like DNA-binding domains"/>
    <property type="match status" value="1"/>
</dbReference>
<dbReference type="PANTHER" id="PTHR46558:SF13">
    <property type="entry name" value="HTH-TYPE TRANSCRIPTIONAL REGULATOR IMMR"/>
    <property type="match status" value="1"/>
</dbReference>
<dbReference type="SMART" id="SM00530">
    <property type="entry name" value="HTH_XRE"/>
    <property type="match status" value="1"/>
</dbReference>
<dbReference type="Proteomes" id="UP000722050">
    <property type="component" value="Unassembled WGS sequence"/>
</dbReference>
<organism evidence="4 5">
    <name type="scientific">Mogibacterium diversum</name>
    <dbReference type="NCBI Taxonomy" id="114527"/>
    <lineage>
        <taxon>Bacteria</taxon>
        <taxon>Bacillati</taxon>
        <taxon>Bacillota</taxon>
        <taxon>Clostridia</taxon>
        <taxon>Peptostreptococcales</taxon>
        <taxon>Anaerovoracaceae</taxon>
        <taxon>Mogibacterium</taxon>
    </lineage>
</organism>
<dbReference type="InterPro" id="IPR010982">
    <property type="entry name" value="Lambda_DNA-bd_dom_sf"/>
</dbReference>
<name>A0A930ECZ2_9FIRM</name>
<dbReference type="EMBL" id="JABZQH010000015">
    <property type="protein sequence ID" value="MBF1351663.1"/>
    <property type="molecule type" value="Genomic_DNA"/>
</dbReference>
<reference evidence="4" key="1">
    <citation type="submission" date="2020-04" db="EMBL/GenBank/DDBJ databases">
        <title>Deep metagenomics examines the oral microbiome during advanced dental caries in children, revealing novel taxa and co-occurrences with host molecules.</title>
        <authorList>
            <person name="Baker J.L."/>
            <person name="Morton J.T."/>
            <person name="Dinis M."/>
            <person name="Alvarez R."/>
            <person name="Tran N.C."/>
            <person name="Knight R."/>
            <person name="Edlund A."/>
        </authorList>
    </citation>
    <scope>NUCLEOTIDE SEQUENCE</scope>
    <source>
        <strain evidence="4">JCVI_24_bin.8</strain>
    </source>
</reference>
<comment type="caution">
    <text evidence="4">The sequence shown here is derived from an EMBL/GenBank/DDBJ whole genome shotgun (WGS) entry which is preliminary data.</text>
</comment>
<dbReference type="AlphaFoldDB" id="A0A930ECZ2"/>
<keyword evidence="2" id="KW-0472">Membrane</keyword>
<evidence type="ECO:0000259" key="3">
    <source>
        <dbReference type="PROSITE" id="PS50943"/>
    </source>
</evidence>
<keyword evidence="2" id="KW-1133">Transmembrane helix</keyword>
<evidence type="ECO:0000256" key="1">
    <source>
        <dbReference type="ARBA" id="ARBA00023125"/>
    </source>
</evidence>
<dbReference type="CDD" id="cd00093">
    <property type="entry name" value="HTH_XRE"/>
    <property type="match status" value="1"/>
</dbReference>
<sequence>MTLGEKIRGLRKKQGLSQEDVSRKINVSRQAISKWEQDLVVPDTINLMKLCDCFGITLAELTGDVQKTNTENCNKINKINKSAVTFIVIGCILTVLSVVITFPIKMADFRINGSCFDNELYYLRVFPVNIVLFISILLILVGIVKIMKGTLKK</sequence>
<dbReference type="GO" id="GO:0003677">
    <property type="term" value="F:DNA binding"/>
    <property type="evidence" value="ECO:0007669"/>
    <property type="project" value="UniProtKB-KW"/>
</dbReference>
<dbReference type="Gene3D" id="1.10.260.40">
    <property type="entry name" value="lambda repressor-like DNA-binding domains"/>
    <property type="match status" value="1"/>
</dbReference>
<feature type="transmembrane region" description="Helical" evidence="2">
    <location>
        <begin position="124"/>
        <end position="144"/>
    </location>
</feature>
<protein>
    <submittedName>
        <fullName evidence="4">Helix-turn-helix transcriptional regulator</fullName>
    </submittedName>
</protein>
<feature type="transmembrane region" description="Helical" evidence="2">
    <location>
        <begin position="83"/>
        <end position="104"/>
    </location>
</feature>
<keyword evidence="2" id="KW-0812">Transmembrane</keyword>
<keyword evidence="1" id="KW-0238">DNA-binding</keyword>
<feature type="domain" description="HTH cro/C1-type" evidence="3">
    <location>
        <begin position="7"/>
        <end position="61"/>
    </location>
</feature>
<evidence type="ECO:0000256" key="2">
    <source>
        <dbReference type="SAM" id="Phobius"/>
    </source>
</evidence>
<gene>
    <name evidence="4" type="ORF">HXM71_00895</name>
</gene>
<dbReference type="Pfam" id="PF01381">
    <property type="entry name" value="HTH_3"/>
    <property type="match status" value="1"/>
</dbReference>
<dbReference type="PROSITE" id="PS50943">
    <property type="entry name" value="HTH_CROC1"/>
    <property type="match status" value="1"/>
</dbReference>
<proteinExistence type="predicted"/>